<dbReference type="Proteomes" id="UP001055732">
    <property type="component" value="Chromosome"/>
</dbReference>
<dbReference type="RefSeq" id="WP_253304879.1">
    <property type="nucleotide sequence ID" value="NZ_CP099582.1"/>
</dbReference>
<dbReference type="AlphaFoldDB" id="A0A9E7MXX4"/>
<evidence type="ECO:0000256" key="1">
    <source>
        <dbReference type="SAM" id="Coils"/>
    </source>
</evidence>
<reference evidence="2" key="1">
    <citation type="journal article" date="1998" name="Int. J. Syst. Bacteriol. 48 Pt">
        <title>Thermococcus guaymasensis sp. nov. and Thermococcus aggregans sp. nov., two novel thermophilic archaea isolated from the Guaymas Basin hydrothermal vent site.</title>
        <authorList>
            <person name="Canganella F."/>
            <person name="Jones W.J."/>
            <person name="Gambacorta A."/>
            <person name="Antranikian G."/>
        </authorList>
    </citation>
    <scope>NUCLEOTIDE SEQUENCE</scope>
    <source>
        <strain evidence="2">TY</strain>
    </source>
</reference>
<organism evidence="2 3">
    <name type="scientific">Thermococcus aggregans</name>
    <dbReference type="NCBI Taxonomy" id="110163"/>
    <lineage>
        <taxon>Archaea</taxon>
        <taxon>Methanobacteriati</taxon>
        <taxon>Methanobacteriota</taxon>
        <taxon>Thermococci</taxon>
        <taxon>Thermococcales</taxon>
        <taxon>Thermococcaceae</taxon>
        <taxon>Thermococcus</taxon>
    </lineage>
</organism>
<dbReference type="KEGG" id="tagg:NF865_01585"/>
<name>A0A9E7MXX4_THEAG</name>
<reference evidence="2" key="2">
    <citation type="submission" date="2022-06" db="EMBL/GenBank/DDBJ databases">
        <authorList>
            <person name="Park Y.-J."/>
        </authorList>
    </citation>
    <scope>NUCLEOTIDE SEQUENCE</scope>
    <source>
        <strain evidence="2">TY</strain>
    </source>
</reference>
<keyword evidence="3" id="KW-1185">Reference proteome</keyword>
<protein>
    <submittedName>
        <fullName evidence="2">Uncharacterized protein</fullName>
    </submittedName>
</protein>
<gene>
    <name evidence="2" type="ORF">NF865_01585</name>
</gene>
<feature type="coiled-coil region" evidence="1">
    <location>
        <begin position="286"/>
        <end position="313"/>
    </location>
</feature>
<sequence length="330" mass="38558">MRLMRFGPSMLFLRTSDVENGENFLKNLFGIKELSVDEAWNQSGELDTIIFVTPSEDWKTVLNLKRGAFLVRMRSDSVLKELLNAKCPFDRANLGPQIILLRVPKEAQKTSEIIPERYGGVETSFARGINEGEERDTLLLVTDKKLSEPLSIKDIKEVFLIRKNFIDVYRALRIDLPILLFKLLPEGWKEITIRIYDTEKRYDENIERVLLVLEDLDLGYVVSEGWDWDYPRPFMRIRVYKIKLITWEDPLRIKFLLKGLEYKGYQRFADIDVFVENKKIPWVEVAKEYSSKFELAKAAREELESLLSEETKKRLQKIEAKLLGGAEPSE</sequence>
<dbReference type="EMBL" id="CP099582">
    <property type="protein sequence ID" value="USS40938.1"/>
    <property type="molecule type" value="Genomic_DNA"/>
</dbReference>
<proteinExistence type="predicted"/>
<keyword evidence="1" id="KW-0175">Coiled coil</keyword>
<evidence type="ECO:0000313" key="3">
    <source>
        <dbReference type="Proteomes" id="UP001055732"/>
    </source>
</evidence>
<evidence type="ECO:0000313" key="2">
    <source>
        <dbReference type="EMBL" id="USS40938.1"/>
    </source>
</evidence>
<accession>A0A9E7MXX4</accession>